<dbReference type="FunFam" id="1.10.630.10:FF:000163">
    <property type="entry name" value="Geraniol 8-hydroxylase"/>
    <property type="match status" value="1"/>
</dbReference>
<keyword evidence="3" id="KW-0560">Oxidoreductase</keyword>
<keyword evidence="4" id="KW-0812">Transmembrane</keyword>
<dbReference type="PROSITE" id="PS00086">
    <property type="entry name" value="CYTOCHROME_P450"/>
    <property type="match status" value="1"/>
</dbReference>
<organism evidence="5 6">
    <name type="scientific">Papaver atlanticum</name>
    <dbReference type="NCBI Taxonomy" id="357466"/>
    <lineage>
        <taxon>Eukaryota</taxon>
        <taxon>Viridiplantae</taxon>
        <taxon>Streptophyta</taxon>
        <taxon>Embryophyta</taxon>
        <taxon>Tracheophyta</taxon>
        <taxon>Spermatophyta</taxon>
        <taxon>Magnoliopsida</taxon>
        <taxon>Ranunculales</taxon>
        <taxon>Papaveraceae</taxon>
        <taxon>Papaveroideae</taxon>
        <taxon>Papaver</taxon>
    </lineage>
</organism>
<keyword evidence="3" id="KW-0503">Monooxygenase</keyword>
<evidence type="ECO:0000256" key="4">
    <source>
        <dbReference type="SAM" id="Phobius"/>
    </source>
</evidence>
<dbReference type="Proteomes" id="UP001202328">
    <property type="component" value="Unassembled WGS sequence"/>
</dbReference>
<feature type="binding site" description="axial binding residue" evidence="2">
    <location>
        <position position="455"/>
    </location>
    <ligand>
        <name>heme</name>
        <dbReference type="ChEBI" id="CHEBI:30413"/>
    </ligand>
    <ligandPart>
        <name>Fe</name>
        <dbReference type="ChEBI" id="CHEBI:18248"/>
    </ligandPart>
</feature>
<dbReference type="PRINTS" id="PR00463">
    <property type="entry name" value="EP450I"/>
</dbReference>
<keyword evidence="2 3" id="KW-0479">Metal-binding</keyword>
<evidence type="ECO:0000313" key="6">
    <source>
        <dbReference type="Proteomes" id="UP001202328"/>
    </source>
</evidence>
<proteinExistence type="inferred from homology"/>
<dbReference type="GO" id="GO:0004497">
    <property type="term" value="F:monooxygenase activity"/>
    <property type="evidence" value="ECO:0007669"/>
    <property type="project" value="UniProtKB-KW"/>
</dbReference>
<evidence type="ECO:0000313" key="5">
    <source>
        <dbReference type="EMBL" id="KAI3871196.1"/>
    </source>
</evidence>
<dbReference type="GO" id="GO:0016705">
    <property type="term" value="F:oxidoreductase activity, acting on paired donors, with incorporation or reduction of molecular oxygen"/>
    <property type="evidence" value="ECO:0007669"/>
    <property type="project" value="InterPro"/>
</dbReference>
<dbReference type="PANTHER" id="PTHR47950">
    <property type="entry name" value="CYTOCHROME P450, FAMILY 76, SUBFAMILY C, POLYPEPTIDE 5-RELATED"/>
    <property type="match status" value="1"/>
</dbReference>
<keyword evidence="2 3" id="KW-0408">Iron</keyword>
<evidence type="ECO:0000256" key="3">
    <source>
        <dbReference type="RuleBase" id="RU000461"/>
    </source>
</evidence>
<dbReference type="InterPro" id="IPR017972">
    <property type="entry name" value="Cyt_P450_CS"/>
</dbReference>
<evidence type="ECO:0000256" key="1">
    <source>
        <dbReference type="ARBA" id="ARBA00010617"/>
    </source>
</evidence>
<dbReference type="GO" id="GO:0020037">
    <property type="term" value="F:heme binding"/>
    <property type="evidence" value="ECO:0007669"/>
    <property type="project" value="InterPro"/>
</dbReference>
<keyword evidence="2 3" id="KW-0349">Heme</keyword>
<comment type="similarity">
    <text evidence="1 3">Belongs to the cytochrome P450 family.</text>
</comment>
<keyword evidence="4" id="KW-1133">Transmembrane helix</keyword>
<protein>
    <recommendedName>
        <fullName evidence="7">Cytochrome P450</fullName>
    </recommendedName>
</protein>
<dbReference type="PRINTS" id="PR00385">
    <property type="entry name" value="P450"/>
</dbReference>
<dbReference type="SUPFAM" id="SSF48264">
    <property type="entry name" value="Cytochrome P450"/>
    <property type="match status" value="1"/>
</dbReference>
<dbReference type="InterPro" id="IPR002401">
    <property type="entry name" value="Cyt_P450_E_grp-I"/>
</dbReference>
<keyword evidence="4" id="KW-0472">Membrane</keyword>
<dbReference type="Pfam" id="PF00067">
    <property type="entry name" value="p450"/>
    <property type="match status" value="1"/>
</dbReference>
<dbReference type="GO" id="GO:0005506">
    <property type="term" value="F:iron ion binding"/>
    <property type="evidence" value="ECO:0007669"/>
    <property type="project" value="InterPro"/>
</dbReference>
<name>A0AAD4S727_9MAGN</name>
<evidence type="ECO:0000256" key="2">
    <source>
        <dbReference type="PIRSR" id="PIRSR602401-1"/>
    </source>
</evidence>
<dbReference type="InterPro" id="IPR036396">
    <property type="entry name" value="Cyt_P450_sf"/>
</dbReference>
<dbReference type="AlphaFoldDB" id="A0AAD4S727"/>
<gene>
    <name evidence="5" type="ORF">MKW98_015096</name>
</gene>
<keyword evidence="6" id="KW-1185">Reference proteome</keyword>
<accession>A0AAD4S727</accession>
<sequence length="516" mass="59278">MSTNNMFGWIAISFAVAAPLLLLILHSFLSRKNKTNSRRLPPGPPGWPLIGNIFDISWNYESLHKSYVEIQKKYGAIFMIRVGWQNMVVIGSDVAAMEMFKTHDQTFFSRNPIQTLQLPDDDNYQVTPWAPYGPIWRINRRLYATFFSRTTMNTTLGKRRQFVDQLIQWISEKEKEGGSVEIKHLTLVALTNLIGNLFFSKDVIDLKSASGSKLYQLLGEIVVVTSKPNIADVFPWLRKLDPQNLSRRMKKAHDAFLNIIDEFAKERKSRDTDWRNNKEEKDYWDFLMDFEGNGKDEPKKLSDKYINFFITEIFIAGTDSMLTPIEWVMTEVMRNPEVMKRAKDEIAQVVGYNRKIEEIDIESLPYLGAVIKETLRLHPPAPLLIPRTTVEDTEFMGYIIPRDTAVLVNFWGIGRDSALWDDPLSFNPDRFLGNTTDYRGQHSQFLPFGAGRRMCPGLPLIHQILHIVVGSLLQSFDWTLENGVTPKSIDMNEKVDTSLKKAIPLRIIPRASALTV</sequence>
<reference evidence="5" key="1">
    <citation type="submission" date="2022-04" db="EMBL/GenBank/DDBJ databases">
        <title>A functionally conserved STORR gene fusion in Papaver species that diverged 16.8 million years ago.</title>
        <authorList>
            <person name="Catania T."/>
        </authorList>
    </citation>
    <scope>NUCLEOTIDE SEQUENCE</scope>
    <source>
        <strain evidence="5">S-188037</strain>
    </source>
</reference>
<feature type="transmembrane region" description="Helical" evidence="4">
    <location>
        <begin position="6"/>
        <end position="29"/>
    </location>
</feature>
<evidence type="ECO:0008006" key="7">
    <source>
        <dbReference type="Google" id="ProtNLM"/>
    </source>
</evidence>
<dbReference type="PANTHER" id="PTHR47950:SF14">
    <property type="entry name" value="CYTOCHROME P450 76A2-LIKE ISOFORM X1"/>
    <property type="match status" value="1"/>
</dbReference>
<dbReference type="InterPro" id="IPR001128">
    <property type="entry name" value="Cyt_P450"/>
</dbReference>
<dbReference type="EMBL" id="JAJJMB010013076">
    <property type="protein sequence ID" value="KAI3871196.1"/>
    <property type="molecule type" value="Genomic_DNA"/>
</dbReference>
<comment type="cofactor">
    <cofactor evidence="2">
        <name>heme</name>
        <dbReference type="ChEBI" id="CHEBI:30413"/>
    </cofactor>
</comment>
<comment type="caution">
    <text evidence="5">The sequence shown here is derived from an EMBL/GenBank/DDBJ whole genome shotgun (WGS) entry which is preliminary data.</text>
</comment>
<dbReference type="Gene3D" id="1.10.630.10">
    <property type="entry name" value="Cytochrome P450"/>
    <property type="match status" value="1"/>
</dbReference>
<dbReference type="GO" id="GO:0033075">
    <property type="term" value="P:isoquinoline alkaloid biosynthetic process"/>
    <property type="evidence" value="ECO:0007669"/>
    <property type="project" value="UniProtKB-ARBA"/>
</dbReference>